<dbReference type="STRING" id="433924.NS331_13420"/>
<proteinExistence type="predicted"/>
<keyword evidence="1" id="KW-0732">Signal</keyword>
<accession>A0A370FK11</accession>
<dbReference type="PIRSF" id="PIRSF016481">
    <property type="entry name" value="Pilus_assembly_PilP"/>
    <property type="match status" value="1"/>
</dbReference>
<name>A0A370FK11_9BURK</name>
<dbReference type="Proteomes" id="UP000255265">
    <property type="component" value="Unassembled WGS sequence"/>
</dbReference>
<dbReference type="EMBL" id="QQAV01000002">
    <property type="protein sequence ID" value="RDI27078.1"/>
    <property type="molecule type" value="Genomic_DNA"/>
</dbReference>
<evidence type="ECO:0000313" key="3">
    <source>
        <dbReference type="Proteomes" id="UP000255265"/>
    </source>
</evidence>
<dbReference type="AlphaFoldDB" id="A0A370FK11"/>
<dbReference type="Gene3D" id="2.30.30.830">
    <property type="match status" value="1"/>
</dbReference>
<comment type="caution">
    <text evidence="2">The sequence shown here is derived from an EMBL/GenBank/DDBJ whole genome shotgun (WGS) entry which is preliminary data.</text>
</comment>
<keyword evidence="3" id="KW-1185">Reference proteome</keyword>
<sequence>MMKKTGLLLLACSAAVLLTGCLGSDQDDLVEWMRQERANAKPRIEQISEPKKFVPQAYTETGAVEPFDNQRLLQALRRDSTSPAVRSDLIAPELNRPKEPLEAYPLDSMAMVGSLKRGGQQVALVMVDKLLYQVRVGNHLGQNYGRVMRIDETELALREIVQDAAGEWIERTATLQLQERSK</sequence>
<dbReference type="InterPro" id="IPR007446">
    <property type="entry name" value="PilP"/>
</dbReference>
<organism evidence="2 3">
    <name type="scientific">Pseudacidovorax intermedius</name>
    <dbReference type="NCBI Taxonomy" id="433924"/>
    <lineage>
        <taxon>Bacteria</taxon>
        <taxon>Pseudomonadati</taxon>
        <taxon>Pseudomonadota</taxon>
        <taxon>Betaproteobacteria</taxon>
        <taxon>Burkholderiales</taxon>
        <taxon>Comamonadaceae</taxon>
        <taxon>Pseudacidovorax</taxon>
    </lineage>
</organism>
<gene>
    <name evidence="2" type="ORF">DFR41_102110</name>
</gene>
<feature type="chain" id="PRO_5016961617" evidence="1">
    <location>
        <begin position="25"/>
        <end position="182"/>
    </location>
</feature>
<feature type="signal peptide" evidence="1">
    <location>
        <begin position="1"/>
        <end position="24"/>
    </location>
</feature>
<reference evidence="2 3" key="1">
    <citation type="submission" date="2018-07" db="EMBL/GenBank/DDBJ databases">
        <title>Genomic Encyclopedia of Type Strains, Phase IV (KMG-IV): sequencing the most valuable type-strain genomes for metagenomic binning, comparative biology and taxonomic classification.</title>
        <authorList>
            <person name="Goeker M."/>
        </authorList>
    </citation>
    <scope>NUCLEOTIDE SEQUENCE [LARGE SCALE GENOMIC DNA]</scope>
    <source>
        <strain evidence="2 3">DSM 21352</strain>
    </source>
</reference>
<evidence type="ECO:0000313" key="2">
    <source>
        <dbReference type="EMBL" id="RDI27078.1"/>
    </source>
</evidence>
<dbReference type="PROSITE" id="PS51257">
    <property type="entry name" value="PROKAR_LIPOPROTEIN"/>
    <property type="match status" value="1"/>
</dbReference>
<dbReference type="Pfam" id="PF04351">
    <property type="entry name" value="PilP"/>
    <property type="match status" value="1"/>
</dbReference>
<protein>
    <submittedName>
        <fullName evidence="2">Type IV pilus assembly protein PilP</fullName>
    </submittedName>
</protein>
<evidence type="ECO:0000256" key="1">
    <source>
        <dbReference type="SAM" id="SignalP"/>
    </source>
</evidence>